<keyword evidence="2" id="KW-0479">Metal-binding</keyword>
<comment type="cofactor">
    <cofactor evidence="1">
        <name>Mg(2+)</name>
        <dbReference type="ChEBI" id="CHEBI:18420"/>
    </cofactor>
</comment>
<keyword evidence="4" id="KW-0460">Magnesium</keyword>
<proteinExistence type="predicted"/>
<keyword evidence="3" id="KW-0378">Hydrolase</keyword>
<dbReference type="AlphaFoldDB" id="A0A926DMF8"/>
<name>A0A926DMF8_9FIRM</name>
<evidence type="ECO:0000313" key="7">
    <source>
        <dbReference type="Proteomes" id="UP000611762"/>
    </source>
</evidence>
<comment type="caution">
    <text evidence="6">The sequence shown here is derived from an EMBL/GenBank/DDBJ whole genome shotgun (WGS) entry which is preliminary data.</text>
</comment>
<dbReference type="Proteomes" id="UP000611762">
    <property type="component" value="Unassembled WGS sequence"/>
</dbReference>
<dbReference type="GO" id="GO:0046872">
    <property type="term" value="F:metal ion binding"/>
    <property type="evidence" value="ECO:0007669"/>
    <property type="project" value="UniProtKB-KW"/>
</dbReference>
<organism evidence="6 7">
    <name type="scientific">Congzhengia minquanensis</name>
    <dbReference type="NCBI Taxonomy" id="2763657"/>
    <lineage>
        <taxon>Bacteria</taxon>
        <taxon>Bacillati</taxon>
        <taxon>Bacillota</taxon>
        <taxon>Clostridia</taxon>
        <taxon>Eubacteriales</taxon>
        <taxon>Oscillospiraceae</taxon>
        <taxon>Congzhengia</taxon>
    </lineage>
</organism>
<dbReference type="PANTHER" id="PTHR31609:SF1">
    <property type="entry name" value="CARBOHYDRATE DEACETYLASE"/>
    <property type="match status" value="1"/>
</dbReference>
<dbReference type="GO" id="GO:0005975">
    <property type="term" value="P:carbohydrate metabolic process"/>
    <property type="evidence" value="ECO:0007669"/>
    <property type="project" value="InterPro"/>
</dbReference>
<evidence type="ECO:0000256" key="3">
    <source>
        <dbReference type="ARBA" id="ARBA00022801"/>
    </source>
</evidence>
<evidence type="ECO:0000256" key="1">
    <source>
        <dbReference type="ARBA" id="ARBA00001946"/>
    </source>
</evidence>
<dbReference type="RefSeq" id="WP_249311002.1">
    <property type="nucleotide sequence ID" value="NZ_JACRSU010000001.1"/>
</dbReference>
<dbReference type="GO" id="GO:0016787">
    <property type="term" value="F:hydrolase activity"/>
    <property type="evidence" value="ECO:0007669"/>
    <property type="project" value="UniProtKB-KW"/>
</dbReference>
<protein>
    <submittedName>
        <fullName evidence="6">ChbG/HpnK family deacetylase</fullName>
    </submittedName>
</protein>
<dbReference type="SUPFAM" id="SSF88713">
    <property type="entry name" value="Glycoside hydrolase/deacetylase"/>
    <property type="match status" value="1"/>
</dbReference>
<evidence type="ECO:0000256" key="4">
    <source>
        <dbReference type="ARBA" id="ARBA00022842"/>
    </source>
</evidence>
<evidence type="ECO:0000313" key="6">
    <source>
        <dbReference type="EMBL" id="MBC8539805.1"/>
    </source>
</evidence>
<accession>A0A926DMF8</accession>
<reference evidence="6" key="1">
    <citation type="submission" date="2020-08" db="EMBL/GenBank/DDBJ databases">
        <title>Genome public.</title>
        <authorList>
            <person name="Liu C."/>
            <person name="Sun Q."/>
        </authorList>
    </citation>
    <scope>NUCLEOTIDE SEQUENCE</scope>
    <source>
        <strain evidence="6">H8</strain>
    </source>
</reference>
<sequence>MKTIINADDFGYSKTVNQAVAECFRRGVINRTTLMMNMPEAENAAALAEKNGFFHRVGLHINLTEGPAMSDECRQSELCDENGFLLGRFHVPIAARFFLNSDISRAIEAETRAQILKYIEMGFSLMHADSHNYTHTYFSVARVVNPLLSEYRFTSVRISRNIPPENISLLFRPYKFFYNKQILKLAAGGKKVYTTKYFGDVADFEAYVKTRTVDGDLELMTHPTFGQDGALLDTDKPMITKEWLFKHAITLS</sequence>
<dbReference type="PANTHER" id="PTHR31609">
    <property type="entry name" value="YDJC DEACETYLASE FAMILY MEMBER"/>
    <property type="match status" value="1"/>
</dbReference>
<dbReference type="EMBL" id="JACRSU010000001">
    <property type="protein sequence ID" value="MBC8539805.1"/>
    <property type="molecule type" value="Genomic_DNA"/>
</dbReference>
<keyword evidence="5" id="KW-0119">Carbohydrate metabolism</keyword>
<dbReference type="GO" id="GO:0019213">
    <property type="term" value="F:deacetylase activity"/>
    <property type="evidence" value="ECO:0007669"/>
    <property type="project" value="TreeGrafter"/>
</dbReference>
<dbReference type="Gene3D" id="3.20.20.370">
    <property type="entry name" value="Glycoside hydrolase/deacetylase"/>
    <property type="match status" value="1"/>
</dbReference>
<dbReference type="Pfam" id="PF04794">
    <property type="entry name" value="YdjC"/>
    <property type="match status" value="1"/>
</dbReference>
<evidence type="ECO:0000256" key="2">
    <source>
        <dbReference type="ARBA" id="ARBA00022723"/>
    </source>
</evidence>
<dbReference type="InterPro" id="IPR011330">
    <property type="entry name" value="Glyco_hydro/deAcase_b/a-brl"/>
</dbReference>
<dbReference type="InterPro" id="IPR006879">
    <property type="entry name" value="YdjC-like"/>
</dbReference>
<evidence type="ECO:0000256" key="5">
    <source>
        <dbReference type="ARBA" id="ARBA00023277"/>
    </source>
</evidence>
<gene>
    <name evidence="6" type="ORF">H8698_02295</name>
</gene>
<keyword evidence="7" id="KW-1185">Reference proteome</keyword>